<feature type="region of interest" description="Disordered" evidence="3">
    <location>
        <begin position="164"/>
        <end position="183"/>
    </location>
</feature>
<keyword evidence="6" id="KW-1185">Reference proteome</keyword>
<feature type="chain" id="PRO_5046245881" evidence="4">
    <location>
        <begin position="24"/>
        <end position="296"/>
    </location>
</feature>
<evidence type="ECO:0000256" key="1">
    <source>
        <dbReference type="ARBA" id="ARBA00006135"/>
    </source>
</evidence>
<dbReference type="InterPro" id="IPR010258">
    <property type="entry name" value="Conjugal_tfr_TrbG/VirB9/CagX"/>
</dbReference>
<dbReference type="InterPro" id="IPR033645">
    <property type="entry name" value="VirB9/CagX/TrbG_C"/>
</dbReference>
<dbReference type="RefSeq" id="WP_161045418.1">
    <property type="nucleotide sequence ID" value="NZ_WWCS01000007.1"/>
</dbReference>
<proteinExistence type="inferred from homology"/>
<name>A0ABW9WHF0_9BURK</name>
<evidence type="ECO:0000256" key="4">
    <source>
        <dbReference type="SAM" id="SignalP"/>
    </source>
</evidence>
<keyword evidence="2 4" id="KW-0732">Signal</keyword>
<dbReference type="Pfam" id="PF03524">
    <property type="entry name" value="CagX"/>
    <property type="match status" value="1"/>
</dbReference>
<organism evidence="5 6">
    <name type="scientific">Duganella margarita</name>
    <dbReference type="NCBI Taxonomy" id="2692170"/>
    <lineage>
        <taxon>Bacteria</taxon>
        <taxon>Pseudomonadati</taxon>
        <taxon>Pseudomonadota</taxon>
        <taxon>Betaproteobacteria</taxon>
        <taxon>Burkholderiales</taxon>
        <taxon>Oxalobacteraceae</taxon>
        <taxon>Telluria group</taxon>
        <taxon>Duganella</taxon>
    </lineage>
</organism>
<feature type="compositionally biased region" description="Low complexity" evidence="3">
    <location>
        <begin position="164"/>
        <end position="176"/>
    </location>
</feature>
<reference evidence="5 6" key="1">
    <citation type="submission" date="2019-12" db="EMBL/GenBank/DDBJ databases">
        <title>Novel species isolated from a subtropical stream in China.</title>
        <authorList>
            <person name="Lu H."/>
        </authorList>
    </citation>
    <scope>NUCLEOTIDE SEQUENCE [LARGE SCALE GENOMIC DNA]</scope>
    <source>
        <strain evidence="5 6">FT109W</strain>
    </source>
</reference>
<gene>
    <name evidence="5" type="ORF">GTP55_13330</name>
</gene>
<dbReference type="Proteomes" id="UP000466332">
    <property type="component" value="Unassembled WGS sequence"/>
</dbReference>
<comment type="caution">
    <text evidence="5">The sequence shown here is derived from an EMBL/GenBank/DDBJ whole genome shotgun (WGS) entry which is preliminary data.</text>
</comment>
<evidence type="ECO:0000313" key="6">
    <source>
        <dbReference type="Proteomes" id="UP000466332"/>
    </source>
</evidence>
<feature type="signal peptide" evidence="4">
    <location>
        <begin position="1"/>
        <end position="23"/>
    </location>
</feature>
<dbReference type="CDD" id="cd06911">
    <property type="entry name" value="VirB9_CagX_TrbG"/>
    <property type="match status" value="1"/>
</dbReference>
<dbReference type="EMBL" id="WWCS01000007">
    <property type="protein sequence ID" value="MYN40358.1"/>
    <property type="molecule type" value="Genomic_DNA"/>
</dbReference>
<evidence type="ECO:0000256" key="2">
    <source>
        <dbReference type="ARBA" id="ARBA00022729"/>
    </source>
</evidence>
<protein>
    <submittedName>
        <fullName evidence="5">TrbG/VirB9 family P-type conjugative transfer protein</fullName>
    </submittedName>
</protein>
<dbReference type="Gene3D" id="2.60.40.2500">
    <property type="match status" value="1"/>
</dbReference>
<comment type="similarity">
    <text evidence="1">Belongs to the TrbG/VirB9 family.</text>
</comment>
<evidence type="ECO:0000313" key="5">
    <source>
        <dbReference type="EMBL" id="MYN40358.1"/>
    </source>
</evidence>
<sequence length="296" mass="32357">MRLSVFRLLLCLLPALFLRTAAAAQLPVPASGDARVLYLDYKADDVAIIKVQRGAATRIVLAAQEHILRDGAATGLGADCAKPEHEWCMRADAGGNQVLIRPKDRATANNLELRTDKRDYSFRFEVVPDSTKQRNGAGKPQHAGALPMYRVIFRYSEAAAPSAASPAAQTAPTPSELADAARPSPRNWRYTMQVLPGGEDIVPSLAFDDGRFTYFQFPANREMPTIYFVSSAGEEGRVNFHIDPLDPAMVVVERMGRRFVLRLGDAVVGIWNEGFDAYGVPPINGTTVDGLSRIAR</sequence>
<dbReference type="InterPro" id="IPR038161">
    <property type="entry name" value="VirB9/CagX/TrbG_C_sf"/>
</dbReference>
<evidence type="ECO:0000256" key="3">
    <source>
        <dbReference type="SAM" id="MobiDB-lite"/>
    </source>
</evidence>
<accession>A0ABW9WHF0</accession>